<organism evidence="3">
    <name type="scientific">Davidia involucrata</name>
    <name type="common">Dove tree</name>
    <dbReference type="NCBI Taxonomy" id="16924"/>
    <lineage>
        <taxon>Eukaryota</taxon>
        <taxon>Viridiplantae</taxon>
        <taxon>Streptophyta</taxon>
        <taxon>Embryophyta</taxon>
        <taxon>Tracheophyta</taxon>
        <taxon>Spermatophyta</taxon>
        <taxon>Magnoliopsida</taxon>
        <taxon>eudicotyledons</taxon>
        <taxon>Gunneridae</taxon>
        <taxon>Pentapetalae</taxon>
        <taxon>asterids</taxon>
        <taxon>Cornales</taxon>
        <taxon>Nyssaceae</taxon>
        <taxon>Davidia</taxon>
    </lineage>
</organism>
<dbReference type="Gene3D" id="3.90.810.10">
    <property type="entry name" value="CRIB domain"/>
    <property type="match status" value="1"/>
</dbReference>
<dbReference type="Pfam" id="PF00786">
    <property type="entry name" value="PBD"/>
    <property type="match status" value="1"/>
</dbReference>
<feature type="compositionally biased region" description="Basic residues" evidence="1">
    <location>
        <begin position="108"/>
        <end position="119"/>
    </location>
</feature>
<accession>A0A5B7A9C2</accession>
<proteinExistence type="predicted"/>
<dbReference type="PROSITE" id="PS50108">
    <property type="entry name" value="CRIB"/>
    <property type="match status" value="1"/>
</dbReference>
<feature type="compositionally biased region" description="Polar residues" evidence="1">
    <location>
        <begin position="163"/>
        <end position="177"/>
    </location>
</feature>
<dbReference type="AlphaFoldDB" id="A0A5B7A9C2"/>
<dbReference type="SMART" id="SM00285">
    <property type="entry name" value="PBD"/>
    <property type="match status" value="1"/>
</dbReference>
<name>A0A5B7A9C2_DAVIN</name>
<gene>
    <name evidence="3" type="ORF">Din_022196</name>
</gene>
<dbReference type="PANTHER" id="PTHR46325:SF40">
    <property type="entry name" value="CRIB DOMAIN-CONTAINING PROTEIN"/>
    <property type="match status" value="1"/>
</dbReference>
<reference evidence="3" key="1">
    <citation type="submission" date="2019-08" db="EMBL/GenBank/DDBJ databases">
        <title>Reference gene set and small RNA set construction with multiple tissues from Davidia involucrata Baill.</title>
        <authorList>
            <person name="Yang H."/>
            <person name="Zhou C."/>
            <person name="Li G."/>
            <person name="Wang J."/>
            <person name="Gao P."/>
            <person name="Wang M."/>
            <person name="Wang R."/>
            <person name="Zhao Y."/>
        </authorList>
    </citation>
    <scope>NUCLEOTIDE SEQUENCE</scope>
    <source>
        <tissue evidence="3">Mixed with DoveR01_LX</tissue>
    </source>
</reference>
<dbReference type="CDD" id="cd00132">
    <property type="entry name" value="CRIB"/>
    <property type="match status" value="1"/>
</dbReference>
<sequence>MTMKMKGLIKGLRYISQIFDNEKEEEMQIGYPTDVKHVAHIGWDGPSANSPSWLNEFKITSEPSPGELNSAGEVNSAAKSSTKDSLLRHITKMQKSPGSPLDSPTRRSTSKTKQSKRHQSSNGSVGSPAREPSCSTKPRRQKNLLPESPDHDSSNRPRRHQKSNIGSESPYQDQPVISKQSRQKKQKDSSNGGSTRIRAS</sequence>
<dbReference type="EMBL" id="GHES01022196">
    <property type="protein sequence ID" value="MPA52755.1"/>
    <property type="molecule type" value="Transcribed_RNA"/>
</dbReference>
<evidence type="ECO:0000259" key="2">
    <source>
        <dbReference type="PROSITE" id="PS50108"/>
    </source>
</evidence>
<dbReference type="InterPro" id="IPR036936">
    <property type="entry name" value="CRIB_dom_sf"/>
</dbReference>
<feature type="region of interest" description="Disordered" evidence="1">
    <location>
        <begin position="42"/>
        <end position="200"/>
    </location>
</feature>
<dbReference type="FunFam" id="3.90.810.10:FF:000029">
    <property type="entry name" value="Elongation factor Ts, mitochondrial"/>
    <property type="match status" value="1"/>
</dbReference>
<feature type="domain" description="CRIB" evidence="2">
    <location>
        <begin position="29"/>
        <end position="42"/>
    </location>
</feature>
<evidence type="ECO:0000313" key="3">
    <source>
        <dbReference type="EMBL" id="MPA52755.1"/>
    </source>
</evidence>
<dbReference type="PANTHER" id="PTHR46325">
    <property type="entry name" value="CRIB DOMAIN-CONTAINING PROTEIN RIC8"/>
    <property type="match status" value="1"/>
</dbReference>
<evidence type="ECO:0000256" key="1">
    <source>
        <dbReference type="SAM" id="MobiDB-lite"/>
    </source>
</evidence>
<protein>
    <submittedName>
        <fullName evidence="3">Putative CRIB domain-containing protein RIC7-like</fullName>
    </submittedName>
</protein>
<dbReference type="InterPro" id="IPR000095">
    <property type="entry name" value="CRIB_dom"/>
</dbReference>